<dbReference type="GeneID" id="18249815"/>
<dbReference type="PANTHER" id="PTHR11559">
    <property type="entry name" value="CARBOXYLESTERASE"/>
    <property type="match status" value="1"/>
</dbReference>
<proteinExistence type="predicted"/>
<evidence type="ECO:0000313" key="3">
    <source>
        <dbReference type="Proteomes" id="UP000000707"/>
    </source>
</evidence>
<feature type="domain" description="Carboxylesterase type B" evidence="1">
    <location>
        <begin position="18"/>
        <end position="479"/>
    </location>
</feature>
<protein>
    <submittedName>
        <fullName evidence="2">Alpha/beta-hydrolase</fullName>
    </submittedName>
</protein>
<dbReference type="RefSeq" id="XP_006686527.1">
    <property type="nucleotide sequence ID" value="XM_006686464.1"/>
</dbReference>
<dbReference type="ESTHER" id="cantc-g3b3r0">
    <property type="family name" value="Fungal_carboxylesterase_lipase"/>
</dbReference>
<dbReference type="AlphaFoldDB" id="G3B3R0"/>
<dbReference type="OrthoDB" id="6846267at2759"/>
<keyword evidence="2" id="KW-0378">Hydrolase</keyword>
<dbReference type="HOGENOM" id="CLU_006586_14_1_1"/>
<gene>
    <name evidence="2" type="ORF">CANTEDRAFT_134800</name>
</gene>
<evidence type="ECO:0000259" key="1">
    <source>
        <dbReference type="Pfam" id="PF00135"/>
    </source>
</evidence>
<dbReference type="InterPro" id="IPR002018">
    <property type="entry name" value="CarbesteraseB"/>
</dbReference>
<dbReference type="Proteomes" id="UP000000707">
    <property type="component" value="Unassembled WGS sequence"/>
</dbReference>
<dbReference type="EMBL" id="GL996521">
    <property type="protein sequence ID" value="EGV64213.1"/>
    <property type="molecule type" value="Genomic_DNA"/>
</dbReference>
<keyword evidence="3" id="KW-1185">Reference proteome</keyword>
<reference evidence="2 3" key="1">
    <citation type="journal article" date="2011" name="Proc. Natl. Acad. Sci. U.S.A.">
        <title>Comparative genomics of xylose-fermenting fungi for enhanced biofuel production.</title>
        <authorList>
            <person name="Wohlbach D.J."/>
            <person name="Kuo A."/>
            <person name="Sato T.K."/>
            <person name="Potts K.M."/>
            <person name="Salamov A.A."/>
            <person name="LaButti K.M."/>
            <person name="Sun H."/>
            <person name="Clum A."/>
            <person name="Pangilinan J.L."/>
            <person name="Lindquist E.A."/>
            <person name="Lucas S."/>
            <person name="Lapidus A."/>
            <person name="Jin M."/>
            <person name="Gunawan C."/>
            <person name="Balan V."/>
            <person name="Dale B.E."/>
            <person name="Jeffries T.W."/>
            <person name="Zinkel R."/>
            <person name="Barry K.W."/>
            <person name="Grigoriev I.V."/>
            <person name="Gasch A.P."/>
        </authorList>
    </citation>
    <scope>NUCLEOTIDE SEQUENCE [LARGE SCALE GENOMIC DNA]</scope>
    <source>
        <strain evidence="3">ATCC 10573 / BCRC 21748 / CBS 615 / JCM 9827 / NBRC 10315 / NRRL Y-1498 / VKM Y-70</strain>
    </source>
</reference>
<accession>G3B3R0</accession>
<dbReference type="InterPro" id="IPR050309">
    <property type="entry name" value="Type-B_Carboxylest/Lipase"/>
</dbReference>
<sequence length="540" mass="60766">MKYDYRPTACETQIPGLGSVKGLDYEELGVAQYLGIPYATVPGRFRKSVLKDKWETGVHDGTQLGPMIPQIKRSFYPIPMFDRPWLNIPGQDEYGLNLNISAPKSDQKMPVMVFIHGGANTYGAGNACIYDGLQLAKISVDLKEPTIVISFNYRLGAVGFLASKDLQKYNQSFGEDGVGNYGVSDQTNVLRWVNKYIKYLGGDESRVTLFGQSAGSQATHLALLQNDGLFSRAILQSGLAPLCGIFTVEQYDVVYLKLLKKLGIDTNLPWEKRVAALLAVDQQTLTQTNEDLFEIQFVTMAYTQDGSVLPEIPSWADVGKDASSGVEAIMIGDCVNECIIWNSAYKHMSGAEFVADFKRKCSSIEVAEKFLELYDIKSTDSVDETYAKVESMTSDGMYILPNYIFYQANPSSFVYHFDQKSPYDNEWGGYAHHSLDNVYIWGLLKKSLPQKSWELSEQMSKIWLDFANGKANWEAYKENRKAFLFGDEDRLGRLVSEEEDSSRAHKYGIWREIIDAGLVEEFGRVCEDICLLRTQDHGYI</sequence>
<evidence type="ECO:0000313" key="2">
    <source>
        <dbReference type="EMBL" id="EGV64213.1"/>
    </source>
</evidence>
<name>G3B3R0_CANTC</name>
<dbReference type="InterPro" id="IPR029058">
    <property type="entry name" value="AB_hydrolase_fold"/>
</dbReference>
<dbReference type="KEGG" id="cten:18249815"/>
<dbReference type="GO" id="GO:0016787">
    <property type="term" value="F:hydrolase activity"/>
    <property type="evidence" value="ECO:0007669"/>
    <property type="project" value="UniProtKB-KW"/>
</dbReference>
<dbReference type="SUPFAM" id="SSF53474">
    <property type="entry name" value="alpha/beta-Hydrolases"/>
    <property type="match status" value="1"/>
</dbReference>
<dbReference type="Pfam" id="PF00135">
    <property type="entry name" value="COesterase"/>
    <property type="match status" value="1"/>
</dbReference>
<dbReference type="STRING" id="590646.G3B3R0"/>
<dbReference type="eggNOG" id="KOG1516">
    <property type="taxonomic scope" value="Eukaryota"/>
</dbReference>
<organism evidence="3">
    <name type="scientific">Candida tenuis (strain ATCC 10573 / BCRC 21748 / CBS 615 / JCM 9827 / NBRC 10315 / NRRL Y-1498 / VKM Y-70)</name>
    <name type="common">Yeast</name>
    <name type="synonym">Yamadazyma tenuis</name>
    <dbReference type="NCBI Taxonomy" id="590646"/>
    <lineage>
        <taxon>Eukaryota</taxon>
        <taxon>Fungi</taxon>
        <taxon>Dikarya</taxon>
        <taxon>Ascomycota</taxon>
        <taxon>Saccharomycotina</taxon>
        <taxon>Pichiomycetes</taxon>
        <taxon>Debaryomycetaceae</taxon>
        <taxon>Yamadazyma</taxon>
    </lineage>
</organism>
<dbReference type="Gene3D" id="3.40.50.1820">
    <property type="entry name" value="alpha/beta hydrolase"/>
    <property type="match status" value="1"/>
</dbReference>